<dbReference type="EMBL" id="PKGO01000006">
    <property type="protein sequence ID" value="PKY70118.1"/>
    <property type="molecule type" value="Genomic_DNA"/>
</dbReference>
<sequence>MRTPEETAAARSIIALMRGVVYQETAEDVWRDLLKNPAPVRDHFNTIGLDVVVDENEGYAYLRMQEEREGEEPLPRLITRRKLPYNDSLLLVLLRRRLVEFESHGDQGRLAVDRDDIVDSLRVFLADSSDEARIINNIDQSIGRIEKLGFLRKLRGENDVWEVRRILKAYVDAQTLSDFAQKLDEYKSVLNQGGQ</sequence>
<organism evidence="1 4">
    <name type="scientific">Brevibacterium ravenspurgense</name>
    <dbReference type="NCBI Taxonomy" id="479117"/>
    <lineage>
        <taxon>Bacteria</taxon>
        <taxon>Bacillati</taxon>
        <taxon>Actinomycetota</taxon>
        <taxon>Actinomycetes</taxon>
        <taxon>Micrococcales</taxon>
        <taxon>Brevibacteriaceae</taxon>
        <taxon>Brevibacterium</taxon>
    </lineage>
</organism>
<dbReference type="Proteomes" id="UP000243589">
    <property type="component" value="Unassembled WGS sequence"/>
</dbReference>
<dbReference type="Proteomes" id="UP000242755">
    <property type="component" value="Unassembled WGS sequence"/>
</dbReference>
<dbReference type="RefSeq" id="WP_062019893.1">
    <property type="nucleotide sequence ID" value="NZ_JAKRCZ010000007.1"/>
</dbReference>
<evidence type="ECO:0000313" key="2">
    <source>
        <dbReference type="EMBL" id="PKY70118.1"/>
    </source>
</evidence>
<keyword evidence="4" id="KW-1185">Reference proteome</keyword>
<gene>
    <name evidence="1" type="ORF">Bravens_00424</name>
    <name evidence="2" type="ORF">CYJ40_06960</name>
</gene>
<name>A0A150HAM5_9MICO</name>
<dbReference type="Pfam" id="PF13835">
    <property type="entry name" value="DUF4194"/>
    <property type="match status" value="1"/>
</dbReference>
<evidence type="ECO:0000313" key="3">
    <source>
        <dbReference type="Proteomes" id="UP000242755"/>
    </source>
</evidence>
<dbReference type="EMBL" id="LQQC01000005">
    <property type="protein sequence ID" value="KXZ59177.1"/>
    <property type="molecule type" value="Genomic_DNA"/>
</dbReference>
<evidence type="ECO:0000313" key="4">
    <source>
        <dbReference type="Proteomes" id="UP000243589"/>
    </source>
</evidence>
<protein>
    <submittedName>
        <fullName evidence="2">DUF4194 domain-containing protein</fullName>
    </submittedName>
</protein>
<comment type="caution">
    <text evidence="1">The sequence shown here is derived from an EMBL/GenBank/DDBJ whole genome shotgun (WGS) entry which is preliminary data.</text>
</comment>
<reference evidence="2 3" key="2">
    <citation type="submission" date="2017-12" db="EMBL/GenBank/DDBJ databases">
        <title>Phylogenetic diversity of female urinary microbiome.</title>
        <authorList>
            <person name="Thomas-White K."/>
            <person name="Wolfe A.J."/>
        </authorList>
    </citation>
    <scope>NUCLEOTIDE SEQUENCE [LARGE SCALE GENOMIC DNA]</scope>
    <source>
        <strain evidence="2 3">UMB0426</strain>
    </source>
</reference>
<dbReference type="AlphaFoldDB" id="A0A150HAM5"/>
<proteinExistence type="predicted"/>
<reference evidence="1 4" key="1">
    <citation type="submission" date="2016-01" db="EMBL/GenBank/DDBJ databases">
        <title>Use of Whole Genome Sequencing to ascertain that Brevibacterium massiliense (Roux, Raoult 2009) is a later heterotypic synonym of Brevibacterium ravenspurgense (Mages 2008).</title>
        <authorList>
            <person name="Bernier A.-M."/>
            <person name="Burdz T."/>
            <person name="Huynh C."/>
            <person name="Pachecho A.L."/>
            <person name="Wiebe D."/>
            <person name="Bonner C."/>
            <person name="Bernard K."/>
        </authorList>
    </citation>
    <scope>NUCLEOTIDE SEQUENCE [LARGE SCALE GENOMIC DNA]</scope>
    <source>
        <strain evidence="1 4">CCUG56047</strain>
    </source>
</reference>
<dbReference type="InterPro" id="IPR025449">
    <property type="entry name" value="JetB"/>
</dbReference>
<accession>A0A150HAM5</accession>
<dbReference type="STRING" id="1176165.GCA_001584405_00690"/>
<dbReference type="PATRIC" id="fig|479117.4.peg.422"/>
<evidence type="ECO:0000313" key="1">
    <source>
        <dbReference type="EMBL" id="KXZ59177.1"/>
    </source>
</evidence>